<keyword evidence="9" id="KW-1185">Reference proteome</keyword>
<organism evidence="8 9">
    <name type="scientific">Papilio machaon</name>
    <name type="common">Old World swallowtail butterfly</name>
    <dbReference type="NCBI Taxonomy" id="76193"/>
    <lineage>
        <taxon>Eukaryota</taxon>
        <taxon>Metazoa</taxon>
        <taxon>Ecdysozoa</taxon>
        <taxon>Arthropoda</taxon>
        <taxon>Hexapoda</taxon>
        <taxon>Insecta</taxon>
        <taxon>Pterygota</taxon>
        <taxon>Neoptera</taxon>
        <taxon>Endopterygota</taxon>
        <taxon>Lepidoptera</taxon>
        <taxon>Glossata</taxon>
        <taxon>Ditrysia</taxon>
        <taxon>Papilionoidea</taxon>
        <taxon>Papilionidae</taxon>
        <taxon>Papilioninae</taxon>
        <taxon>Papilio</taxon>
    </lineage>
</organism>
<dbReference type="InterPro" id="IPR036055">
    <property type="entry name" value="LDL_receptor-like_sf"/>
</dbReference>
<feature type="disulfide bond" evidence="7">
    <location>
        <begin position="279"/>
        <end position="294"/>
    </location>
</feature>
<evidence type="ECO:0000256" key="1">
    <source>
        <dbReference type="ARBA" id="ARBA00004167"/>
    </source>
</evidence>
<dbReference type="InterPro" id="IPR002172">
    <property type="entry name" value="LDrepeatLR_classA_rpt"/>
</dbReference>
<gene>
    <name evidence="8" type="ORF">RR48_06285</name>
</gene>
<evidence type="ECO:0000313" key="8">
    <source>
        <dbReference type="EMBL" id="KPJ13194.1"/>
    </source>
</evidence>
<keyword evidence="5" id="KW-0472">Membrane</keyword>
<evidence type="ECO:0000256" key="3">
    <source>
        <dbReference type="ARBA" id="ARBA00022737"/>
    </source>
</evidence>
<evidence type="ECO:0000256" key="6">
    <source>
        <dbReference type="ARBA" id="ARBA00023157"/>
    </source>
</evidence>
<dbReference type="PROSITE" id="PS50068">
    <property type="entry name" value="LDLRA_2"/>
    <property type="match status" value="3"/>
</dbReference>
<dbReference type="STRING" id="76193.A0A194R6P9"/>
<keyword evidence="3" id="KW-0677">Repeat</keyword>
<comment type="subcellular location">
    <subcellularLocation>
        <location evidence="1">Membrane</location>
        <topology evidence="1">Single-pass membrane protein</topology>
    </subcellularLocation>
</comment>
<keyword evidence="4" id="KW-1133">Transmembrane helix</keyword>
<dbReference type="PRINTS" id="PR00261">
    <property type="entry name" value="LDLRECEPTOR"/>
</dbReference>
<keyword evidence="2" id="KW-0812">Transmembrane</keyword>
<feature type="disulfide bond" evidence="7">
    <location>
        <begin position="653"/>
        <end position="668"/>
    </location>
</feature>
<evidence type="ECO:0000256" key="2">
    <source>
        <dbReference type="ARBA" id="ARBA00022692"/>
    </source>
</evidence>
<reference evidence="8 9" key="1">
    <citation type="journal article" date="2015" name="Nat. Commun.">
        <title>Outbred genome sequencing and CRISPR/Cas9 gene editing in butterflies.</title>
        <authorList>
            <person name="Li X."/>
            <person name="Fan D."/>
            <person name="Zhang W."/>
            <person name="Liu G."/>
            <person name="Zhang L."/>
            <person name="Zhao L."/>
            <person name="Fang X."/>
            <person name="Chen L."/>
            <person name="Dong Y."/>
            <person name="Chen Y."/>
            <person name="Ding Y."/>
            <person name="Zhao R."/>
            <person name="Feng M."/>
            <person name="Zhu Y."/>
            <person name="Feng Y."/>
            <person name="Jiang X."/>
            <person name="Zhu D."/>
            <person name="Xiang H."/>
            <person name="Feng X."/>
            <person name="Li S."/>
            <person name="Wang J."/>
            <person name="Zhang G."/>
            <person name="Kronforst M.R."/>
            <person name="Wang W."/>
        </authorList>
    </citation>
    <scope>NUCLEOTIDE SEQUENCE [LARGE SCALE GENOMIC DNA]</scope>
    <source>
        <strain evidence="8">Ya'a_city_454_Pm</strain>
        <tissue evidence="8">Whole body</tissue>
    </source>
</reference>
<feature type="disulfide bond" evidence="7">
    <location>
        <begin position="469"/>
        <end position="484"/>
    </location>
</feature>
<evidence type="ECO:0000256" key="4">
    <source>
        <dbReference type="ARBA" id="ARBA00022989"/>
    </source>
</evidence>
<evidence type="ECO:0000256" key="7">
    <source>
        <dbReference type="PROSITE-ProRule" id="PRU00124"/>
    </source>
</evidence>
<dbReference type="EMBL" id="KQ460647">
    <property type="protein sequence ID" value="KPJ13194.1"/>
    <property type="molecule type" value="Genomic_DNA"/>
</dbReference>
<evidence type="ECO:0000313" key="9">
    <source>
        <dbReference type="Proteomes" id="UP000053240"/>
    </source>
</evidence>
<dbReference type="CDD" id="cd00112">
    <property type="entry name" value="LDLa"/>
    <property type="match status" value="2"/>
</dbReference>
<dbReference type="InParanoid" id="A0A194R6P9"/>
<dbReference type="GO" id="GO:0016192">
    <property type="term" value="P:vesicle-mediated transport"/>
    <property type="evidence" value="ECO:0007669"/>
    <property type="project" value="UniProtKB-ARBA"/>
</dbReference>
<sequence>MLKVTVIDNTNLPDRETPIHLMTTLHDSIVEVAQDEGKKVVIEDIMNKIGKILTIISKAPNEEKPKILLQLEQKLKLAATESFGEDGRKYVDIIMEGIKTKALSAMNSKNEGSFRETSEDSIDSEERIVREHLAQRVTDKIDSFAKHYLNQLHTIDEKRSFLENVRKRMLDVARVKKIALRTADNIDYNEIISNSINEILKRHIYQNSRRTMSNAEYNETVKQNVSKYWVEDSGKNKADLEQLDTDCVVTIAMICSEVNYLNKITCPDKEKTFEVDNICDGIVDCSDRSDENHCREQASKKLDYALNSLFEMNRSYELNCVLGKSNDSIIQQKIIRDWIKGQIDVLKDYKGSFQDSNVTQSSEEVVKKVSEAVNKVMLNLGKGVCLRQEKSTALVDNSRRFNRILDEDLEDVLRESALYPKSCTCEKDRCVSRTCVKSCHEACMQKYDLSRWSCPGVNGSTSVHLDTICDGKLDCYDESDENSCSTGKGRGKFEANVGFQQIIKLLEMKMASRENAHVRNDLLRLYNTIYKLQHLLMEPKFKIDELRNLRNKCFDLLSLVYGNYIKNTYNANHVDEMYKFLKSVNEVIVKILKHSNTGNNKIISSYGCICKNSKCIRTYCSPECARACEVEKKLSRYNCRGNKNQSIPVEAVCDGKKDCSDGDDEDTCTGDICRRHHFYYLRMNIKDVGKKHEGTTLGEMLKFWRTKATSMLLLAEKLGRPSVQFYQKLIKDMLKDLVHVYAAFDVHKKKTTRPAFGDFSKVSQIIINAKKYCSK</sequence>
<dbReference type="Proteomes" id="UP000053240">
    <property type="component" value="Unassembled WGS sequence"/>
</dbReference>
<dbReference type="InterPro" id="IPR050685">
    <property type="entry name" value="LDLR"/>
</dbReference>
<evidence type="ECO:0000256" key="5">
    <source>
        <dbReference type="ARBA" id="ARBA00023136"/>
    </source>
</evidence>
<dbReference type="Gene3D" id="2.40.128.620">
    <property type="match status" value="1"/>
</dbReference>
<comment type="caution">
    <text evidence="7">Lacks conserved residue(s) required for the propagation of feature annotation.</text>
</comment>
<dbReference type="SUPFAM" id="SSF57424">
    <property type="entry name" value="LDL receptor-like module"/>
    <property type="match status" value="2"/>
</dbReference>
<dbReference type="Gene3D" id="4.10.400.10">
    <property type="entry name" value="Low-density Lipoprotein Receptor"/>
    <property type="match status" value="1"/>
</dbReference>
<keyword evidence="6 7" id="KW-1015">Disulfide bond</keyword>
<accession>A0A194R6P9</accession>
<dbReference type="GO" id="GO:0005886">
    <property type="term" value="C:plasma membrane"/>
    <property type="evidence" value="ECO:0007669"/>
    <property type="project" value="TreeGrafter"/>
</dbReference>
<dbReference type="SMART" id="SM00192">
    <property type="entry name" value="LDLa"/>
    <property type="match status" value="3"/>
</dbReference>
<dbReference type="PANTHER" id="PTHR24270">
    <property type="entry name" value="LOW-DENSITY LIPOPROTEIN RECEPTOR-RELATED"/>
    <property type="match status" value="1"/>
</dbReference>
<name>A0A194R6P9_PAPMA</name>
<protein>
    <submittedName>
        <fullName evidence="8">Uncharacterized protein</fullName>
    </submittedName>
</protein>
<proteinExistence type="predicted"/>
<dbReference type="AlphaFoldDB" id="A0A194R6P9"/>